<reference evidence="1" key="1">
    <citation type="submission" date="2013-01" db="EMBL/GenBank/DDBJ databases">
        <title>Genome draft of Hydrogenophaga taeniospiralis 2K1.</title>
        <authorList>
            <person name="Gomila M."/>
            <person name="Lalucat J."/>
        </authorList>
    </citation>
    <scope>NUCLEOTIDE SEQUENCE</scope>
    <source>
        <strain evidence="1">CCUG 15921</strain>
    </source>
</reference>
<evidence type="ECO:0000313" key="1">
    <source>
        <dbReference type="EMBL" id="MDG5978123.1"/>
    </source>
</evidence>
<sequence>MPFFIRGILMEPATGAACINLLAVIDTSHVKSAYPNPSQDDKHPTGIAPGAVFMICPGWRDDAPEQETDEPSVEIGHGSRVALRGVSITNNSDDAVIVYAVDTRNGEEAQASKRFKPVVITLEEAVQPDPDSTNGGIPPVHVETNFSSLNSRFIARASRVLNADFALYTLAEDGQSQQLFGYYCWKFRVRCEQL</sequence>
<name>A0A9X4SDN8_9BURK</name>
<dbReference type="InterPro" id="IPR021087">
    <property type="entry name" value="Uncharacterised_PixA/AidA"/>
</dbReference>
<proteinExistence type="predicted"/>
<keyword evidence="2" id="KW-1185">Reference proteome</keyword>
<organism evidence="1 2">
    <name type="scientific">Hydrogenophaga taeniospiralis CCUG 15921</name>
    <dbReference type="NCBI Taxonomy" id="1281780"/>
    <lineage>
        <taxon>Bacteria</taxon>
        <taxon>Pseudomonadati</taxon>
        <taxon>Pseudomonadota</taxon>
        <taxon>Betaproteobacteria</taxon>
        <taxon>Burkholderiales</taxon>
        <taxon>Comamonadaceae</taxon>
        <taxon>Hydrogenophaga</taxon>
    </lineage>
</organism>
<comment type="caution">
    <text evidence="1">The sequence shown here is derived from an EMBL/GenBank/DDBJ whole genome shotgun (WGS) entry which is preliminary data.</text>
</comment>
<dbReference type="Pfam" id="PF12306">
    <property type="entry name" value="PixA"/>
    <property type="match status" value="1"/>
</dbReference>
<dbReference type="AlphaFoldDB" id="A0A9X4SDN8"/>
<dbReference type="InterPro" id="IPR038712">
    <property type="entry name" value="PixA-like_sf"/>
</dbReference>
<gene>
    <name evidence="1" type="ORF">H010_22914</name>
</gene>
<evidence type="ECO:0000313" key="2">
    <source>
        <dbReference type="Proteomes" id="UP001152876"/>
    </source>
</evidence>
<dbReference type="Gene3D" id="2.60.40.3910">
    <property type="entry name" value="Inclusion body protein"/>
    <property type="match status" value="1"/>
</dbReference>
<dbReference type="EMBL" id="AOGK01000031">
    <property type="protein sequence ID" value="MDG5978123.1"/>
    <property type="molecule type" value="Genomic_DNA"/>
</dbReference>
<accession>A0A9X4SDN8</accession>
<evidence type="ECO:0008006" key="3">
    <source>
        <dbReference type="Google" id="ProtNLM"/>
    </source>
</evidence>
<protein>
    <recommendedName>
        <fullName evidence="3">Inclusion body protein</fullName>
    </recommendedName>
</protein>
<dbReference type="Proteomes" id="UP001152876">
    <property type="component" value="Unassembled WGS sequence"/>
</dbReference>